<evidence type="ECO:0000256" key="1">
    <source>
        <dbReference type="SAM" id="MobiDB-lite"/>
    </source>
</evidence>
<dbReference type="Proteomes" id="UP000733379">
    <property type="component" value="Unassembled WGS sequence"/>
</dbReference>
<accession>A0ABS6B7W0</accession>
<organism evidence="2 3">
    <name type="scientific">Nocardia albiluteola</name>
    <dbReference type="NCBI Taxonomy" id="2842303"/>
    <lineage>
        <taxon>Bacteria</taxon>
        <taxon>Bacillati</taxon>
        <taxon>Actinomycetota</taxon>
        <taxon>Actinomycetes</taxon>
        <taxon>Mycobacteriales</taxon>
        <taxon>Nocardiaceae</taxon>
        <taxon>Nocardia</taxon>
    </lineage>
</organism>
<protein>
    <submittedName>
        <fullName evidence="2">Uncharacterized protein</fullName>
    </submittedName>
</protein>
<name>A0ABS6B7W0_9NOCA</name>
<dbReference type="EMBL" id="JAHKNI010000010">
    <property type="protein sequence ID" value="MBU3065293.1"/>
    <property type="molecule type" value="Genomic_DNA"/>
</dbReference>
<comment type="caution">
    <text evidence="2">The sequence shown here is derived from an EMBL/GenBank/DDBJ whole genome shotgun (WGS) entry which is preliminary data.</text>
</comment>
<proteinExistence type="predicted"/>
<sequence length="55" mass="5914">MGVFGEMFGKKLTDESSEDSDGQNHRPRLELDLDGGVIRLSGPAPRAAEDSPGDR</sequence>
<evidence type="ECO:0000313" key="3">
    <source>
        <dbReference type="Proteomes" id="UP000733379"/>
    </source>
</evidence>
<reference evidence="2 3" key="1">
    <citation type="submission" date="2021-06" db="EMBL/GenBank/DDBJ databases">
        <title>Actinomycetes sequencing.</title>
        <authorList>
            <person name="Shan Q."/>
        </authorList>
    </citation>
    <scope>NUCLEOTIDE SEQUENCE [LARGE SCALE GENOMIC DNA]</scope>
    <source>
        <strain evidence="2 3">NEAU-G5</strain>
    </source>
</reference>
<feature type="compositionally biased region" description="Basic and acidic residues" evidence="1">
    <location>
        <begin position="22"/>
        <end position="31"/>
    </location>
</feature>
<feature type="region of interest" description="Disordered" evidence="1">
    <location>
        <begin position="1"/>
        <end position="55"/>
    </location>
</feature>
<evidence type="ECO:0000313" key="2">
    <source>
        <dbReference type="EMBL" id="MBU3065293.1"/>
    </source>
</evidence>
<gene>
    <name evidence="2" type="ORF">KO481_27670</name>
</gene>
<keyword evidence="3" id="KW-1185">Reference proteome</keyword>
<dbReference type="RefSeq" id="WP_215921307.1">
    <property type="nucleotide sequence ID" value="NZ_JAHKNI010000010.1"/>
</dbReference>